<dbReference type="AlphaFoldDB" id="A0A830BT86"/>
<accession>A0A830BT86</accession>
<dbReference type="Proteomes" id="UP000653305">
    <property type="component" value="Unassembled WGS sequence"/>
</dbReference>
<organism evidence="1 2">
    <name type="scientific">Phtheirospermum japonicum</name>
    <dbReference type="NCBI Taxonomy" id="374723"/>
    <lineage>
        <taxon>Eukaryota</taxon>
        <taxon>Viridiplantae</taxon>
        <taxon>Streptophyta</taxon>
        <taxon>Embryophyta</taxon>
        <taxon>Tracheophyta</taxon>
        <taxon>Spermatophyta</taxon>
        <taxon>Magnoliopsida</taxon>
        <taxon>eudicotyledons</taxon>
        <taxon>Gunneridae</taxon>
        <taxon>Pentapetalae</taxon>
        <taxon>asterids</taxon>
        <taxon>lamiids</taxon>
        <taxon>Lamiales</taxon>
        <taxon>Orobanchaceae</taxon>
        <taxon>Orobanchaceae incertae sedis</taxon>
        <taxon>Phtheirospermum</taxon>
    </lineage>
</organism>
<keyword evidence="2" id="KW-1185">Reference proteome</keyword>
<dbReference type="EMBL" id="BMAC01000222">
    <property type="protein sequence ID" value="GFP90650.1"/>
    <property type="molecule type" value="Genomic_DNA"/>
</dbReference>
<dbReference type="OrthoDB" id="1747031at2759"/>
<comment type="caution">
    <text evidence="1">The sequence shown here is derived from an EMBL/GenBank/DDBJ whole genome shotgun (WGS) entry which is preliminary data.</text>
</comment>
<protein>
    <submittedName>
        <fullName evidence="1">DNA repair protein rad51 homolog a</fullName>
    </submittedName>
</protein>
<name>A0A830BT86_9LAMI</name>
<proteinExistence type="predicted"/>
<gene>
    <name evidence="1" type="ORF">PHJA_001209100</name>
</gene>
<evidence type="ECO:0000313" key="2">
    <source>
        <dbReference type="Proteomes" id="UP000653305"/>
    </source>
</evidence>
<sequence length="164" mass="18337">MPWVSVLEMFVENRIIGSLVIDHYQKLLPTPETVVLGKRGRAIELSKEYKLNYTPEIVESCLANEVEPSNCLKTTEPSNYLSSIAPHVPLVGSLAGSIACVSCYPIELASTRMEPPAKLYSLLSFIFQQESDSGADCGCLVQERRRPRAKEMWWRICGKGETTK</sequence>
<evidence type="ECO:0000313" key="1">
    <source>
        <dbReference type="EMBL" id="GFP90650.1"/>
    </source>
</evidence>
<reference evidence="1" key="1">
    <citation type="submission" date="2020-07" db="EMBL/GenBank/DDBJ databases">
        <title>Ethylene signaling mediates host invasion by parasitic plants.</title>
        <authorList>
            <person name="Yoshida S."/>
        </authorList>
    </citation>
    <scope>NUCLEOTIDE SEQUENCE</scope>
    <source>
        <strain evidence="1">Okayama</strain>
    </source>
</reference>